<protein>
    <submittedName>
        <fullName evidence="1">Uncharacterized protein</fullName>
    </submittedName>
</protein>
<accession>A0AAV4P7I7</accession>
<proteinExistence type="predicted"/>
<reference evidence="1 2" key="1">
    <citation type="submission" date="2021-06" db="EMBL/GenBank/DDBJ databases">
        <title>Caerostris darwini draft genome.</title>
        <authorList>
            <person name="Kono N."/>
            <person name="Arakawa K."/>
        </authorList>
    </citation>
    <scope>NUCLEOTIDE SEQUENCE [LARGE SCALE GENOMIC DNA]</scope>
</reference>
<feature type="non-terminal residue" evidence="1">
    <location>
        <position position="68"/>
    </location>
</feature>
<evidence type="ECO:0000313" key="2">
    <source>
        <dbReference type="Proteomes" id="UP001054837"/>
    </source>
</evidence>
<evidence type="ECO:0000313" key="1">
    <source>
        <dbReference type="EMBL" id="GIX92453.1"/>
    </source>
</evidence>
<comment type="caution">
    <text evidence="1">The sequence shown here is derived from an EMBL/GenBank/DDBJ whole genome shotgun (WGS) entry which is preliminary data.</text>
</comment>
<organism evidence="1 2">
    <name type="scientific">Caerostris darwini</name>
    <dbReference type="NCBI Taxonomy" id="1538125"/>
    <lineage>
        <taxon>Eukaryota</taxon>
        <taxon>Metazoa</taxon>
        <taxon>Ecdysozoa</taxon>
        <taxon>Arthropoda</taxon>
        <taxon>Chelicerata</taxon>
        <taxon>Arachnida</taxon>
        <taxon>Araneae</taxon>
        <taxon>Araneomorphae</taxon>
        <taxon>Entelegynae</taxon>
        <taxon>Araneoidea</taxon>
        <taxon>Araneidae</taxon>
        <taxon>Caerostris</taxon>
    </lineage>
</organism>
<dbReference type="EMBL" id="BPLQ01002395">
    <property type="protein sequence ID" value="GIX92453.1"/>
    <property type="molecule type" value="Genomic_DNA"/>
</dbReference>
<gene>
    <name evidence="1" type="ORF">CDAR_232091</name>
</gene>
<dbReference type="Proteomes" id="UP001054837">
    <property type="component" value="Unassembled WGS sequence"/>
</dbReference>
<dbReference type="AlphaFoldDB" id="A0AAV4P7I7"/>
<sequence length="68" mass="7393">MSNFSEIDDIGDEPLNPSQVAEIIVNWGPGILQTPVCIKEYFPSPQSKSLDVILSAAQNVEKAFCAKV</sequence>
<name>A0AAV4P7I7_9ARAC</name>
<keyword evidence="2" id="KW-1185">Reference proteome</keyword>